<accession>A0ABT0XB04</accession>
<protein>
    <submittedName>
        <fullName evidence="2">Uncharacterized protein</fullName>
    </submittedName>
</protein>
<feature type="transmembrane region" description="Helical" evidence="1">
    <location>
        <begin position="103"/>
        <end position="124"/>
    </location>
</feature>
<organism evidence="2 3">
    <name type="scientific">Streptomyces meridianus</name>
    <dbReference type="NCBI Taxonomy" id="2938945"/>
    <lineage>
        <taxon>Bacteria</taxon>
        <taxon>Bacillati</taxon>
        <taxon>Actinomycetota</taxon>
        <taxon>Actinomycetes</taxon>
        <taxon>Kitasatosporales</taxon>
        <taxon>Streptomycetaceae</taxon>
        <taxon>Streptomyces</taxon>
    </lineage>
</organism>
<evidence type="ECO:0000313" key="2">
    <source>
        <dbReference type="EMBL" id="MCM2579123.1"/>
    </source>
</evidence>
<keyword evidence="1" id="KW-0472">Membrane</keyword>
<feature type="transmembrane region" description="Helical" evidence="1">
    <location>
        <begin position="33"/>
        <end position="51"/>
    </location>
</feature>
<keyword evidence="1" id="KW-0812">Transmembrane</keyword>
<evidence type="ECO:0000256" key="1">
    <source>
        <dbReference type="SAM" id="Phobius"/>
    </source>
</evidence>
<keyword evidence="3" id="KW-1185">Reference proteome</keyword>
<evidence type="ECO:0000313" key="3">
    <source>
        <dbReference type="Proteomes" id="UP001167160"/>
    </source>
</evidence>
<sequence length="129" mass="13975">MSDITLLRIFAVVSGIALGGAMATMTAKKKRKLAAVVVPLVATAVMVGQSILRGYDEGTALRLYTLAVLDLVLMRVVFSGWLRRQSERQTAGLPPQEPKLLHFLVFFPVFVGGVVLIAFCLSQVESLLT</sequence>
<gene>
    <name evidence="2" type="ORF">M1E25_17490</name>
</gene>
<keyword evidence="1" id="KW-1133">Transmembrane helix</keyword>
<feature type="transmembrane region" description="Helical" evidence="1">
    <location>
        <begin position="6"/>
        <end position="26"/>
    </location>
</feature>
<dbReference type="RefSeq" id="WP_251416575.1">
    <property type="nucleotide sequence ID" value="NZ_JAMQGM010000037.1"/>
</dbReference>
<feature type="transmembrane region" description="Helical" evidence="1">
    <location>
        <begin position="63"/>
        <end position="82"/>
    </location>
</feature>
<dbReference type="EMBL" id="JAMQGM010000037">
    <property type="protein sequence ID" value="MCM2579123.1"/>
    <property type="molecule type" value="Genomic_DNA"/>
</dbReference>
<comment type="caution">
    <text evidence="2">The sequence shown here is derived from an EMBL/GenBank/DDBJ whole genome shotgun (WGS) entry which is preliminary data.</text>
</comment>
<proteinExistence type="predicted"/>
<reference evidence="2" key="1">
    <citation type="journal article" date="2023" name="Int. J. Syst. Evol. Microbiol.">
        <title>Streptomyces meridianus sp. nov. isolated from brackish water of the Tagus estuary in Alcochete, Portugal.</title>
        <authorList>
            <person name="Santos J.D.N."/>
            <person name="Klimek D."/>
            <person name="Calusinska M."/>
            <person name="Lobo Da Cunha A."/>
            <person name="Catita J."/>
            <person name="Goncalves H."/>
            <person name="Gonzalez I."/>
            <person name="Reyes F."/>
            <person name="Lage O.M."/>
        </authorList>
    </citation>
    <scope>NUCLEOTIDE SEQUENCE</scope>
    <source>
        <strain evidence="2">MTZ3.1</strain>
    </source>
</reference>
<name>A0ABT0XB04_9ACTN</name>
<dbReference type="Proteomes" id="UP001167160">
    <property type="component" value="Unassembled WGS sequence"/>
</dbReference>